<evidence type="ECO:0000256" key="7">
    <source>
        <dbReference type="SAM" id="MobiDB-lite"/>
    </source>
</evidence>
<feature type="compositionally biased region" description="Basic residues" evidence="7">
    <location>
        <begin position="393"/>
        <end position="402"/>
    </location>
</feature>
<protein>
    <recommendedName>
        <fullName evidence="8">Protein kinase domain-containing protein</fullName>
    </recommendedName>
</protein>
<evidence type="ECO:0000256" key="4">
    <source>
        <dbReference type="ARBA" id="ARBA00022741"/>
    </source>
</evidence>
<dbReference type="InterPro" id="IPR011009">
    <property type="entry name" value="Kinase-like_dom_sf"/>
</dbReference>
<dbReference type="SUPFAM" id="SSF56112">
    <property type="entry name" value="Protein kinase-like (PK-like)"/>
    <property type="match status" value="1"/>
</dbReference>
<dbReference type="PANTHER" id="PTHR24346:SF82">
    <property type="entry name" value="KP78A-RELATED"/>
    <property type="match status" value="1"/>
</dbReference>
<feature type="compositionally biased region" description="Basic and acidic residues" evidence="7">
    <location>
        <begin position="472"/>
        <end position="482"/>
    </location>
</feature>
<evidence type="ECO:0000259" key="8">
    <source>
        <dbReference type="PROSITE" id="PS50011"/>
    </source>
</evidence>
<dbReference type="GeneID" id="62193834"/>
<reference evidence="9" key="1">
    <citation type="submission" date="2020-10" db="EMBL/GenBank/DDBJ databases">
        <authorList>
            <person name="Roach M.J.R."/>
        </authorList>
    </citation>
    <scope>NUCLEOTIDE SEQUENCE</scope>
    <source>
        <strain evidence="9">CBS 1945</strain>
    </source>
</reference>
<comment type="similarity">
    <text evidence="1">Belongs to the protein kinase superfamily. CAMK Ser/Thr protein kinase family. NIM1 subfamily.</text>
</comment>
<dbReference type="KEGG" id="bnn:FOA43_000433"/>
<dbReference type="GO" id="GO:0035556">
    <property type="term" value="P:intracellular signal transduction"/>
    <property type="evidence" value="ECO:0007669"/>
    <property type="project" value="TreeGrafter"/>
</dbReference>
<organism evidence="9 10">
    <name type="scientific">Eeniella nana</name>
    <name type="common">Yeast</name>
    <name type="synonym">Brettanomyces nanus</name>
    <dbReference type="NCBI Taxonomy" id="13502"/>
    <lineage>
        <taxon>Eukaryota</taxon>
        <taxon>Fungi</taxon>
        <taxon>Dikarya</taxon>
        <taxon>Ascomycota</taxon>
        <taxon>Saccharomycotina</taxon>
        <taxon>Pichiomycetes</taxon>
        <taxon>Pichiales</taxon>
        <taxon>Pichiaceae</taxon>
        <taxon>Brettanomyces</taxon>
    </lineage>
</organism>
<dbReference type="Gene3D" id="1.10.510.10">
    <property type="entry name" value="Transferase(Phosphotransferase) domain 1"/>
    <property type="match status" value="1"/>
</dbReference>
<dbReference type="AlphaFoldDB" id="A0A875RX26"/>
<accession>A0A875RX26</accession>
<feature type="compositionally biased region" description="Basic residues" evidence="7">
    <location>
        <begin position="409"/>
        <end position="419"/>
    </location>
</feature>
<feature type="region of interest" description="Disordered" evidence="7">
    <location>
        <begin position="558"/>
        <end position="587"/>
    </location>
</feature>
<feature type="domain" description="Protein kinase" evidence="8">
    <location>
        <begin position="18"/>
        <end position="301"/>
    </location>
</feature>
<keyword evidence="6" id="KW-0067">ATP-binding</keyword>
<keyword evidence="2" id="KW-0723">Serine/threonine-protein kinase</keyword>
<keyword evidence="5" id="KW-0418">Kinase</keyword>
<evidence type="ECO:0000256" key="5">
    <source>
        <dbReference type="ARBA" id="ARBA00022777"/>
    </source>
</evidence>
<dbReference type="OrthoDB" id="4062651at2759"/>
<evidence type="ECO:0000256" key="1">
    <source>
        <dbReference type="ARBA" id="ARBA00010791"/>
    </source>
</evidence>
<evidence type="ECO:0000256" key="6">
    <source>
        <dbReference type="ARBA" id="ARBA00022840"/>
    </source>
</evidence>
<evidence type="ECO:0000313" key="10">
    <source>
        <dbReference type="Proteomes" id="UP000662931"/>
    </source>
</evidence>
<dbReference type="PANTHER" id="PTHR24346">
    <property type="entry name" value="MAP/MICROTUBULE AFFINITY-REGULATING KINASE"/>
    <property type="match status" value="1"/>
</dbReference>
<dbReference type="Pfam" id="PF00069">
    <property type="entry name" value="Pkinase"/>
    <property type="match status" value="1"/>
</dbReference>
<dbReference type="PROSITE" id="PS00108">
    <property type="entry name" value="PROTEIN_KINASE_ST"/>
    <property type="match status" value="1"/>
</dbReference>
<keyword evidence="3" id="KW-0808">Transferase</keyword>
<dbReference type="GO" id="GO:0005737">
    <property type="term" value="C:cytoplasm"/>
    <property type="evidence" value="ECO:0007669"/>
    <property type="project" value="TreeGrafter"/>
</dbReference>
<feature type="region of interest" description="Disordered" evidence="7">
    <location>
        <begin position="393"/>
        <end position="423"/>
    </location>
</feature>
<feature type="region of interest" description="Disordered" evidence="7">
    <location>
        <begin position="456"/>
        <end position="491"/>
    </location>
</feature>
<gene>
    <name evidence="9" type="ORF">FOA43_000433</name>
</gene>
<dbReference type="SMART" id="SM00220">
    <property type="entry name" value="S_TKc"/>
    <property type="match status" value="1"/>
</dbReference>
<name>A0A875RX26_EENNA</name>
<evidence type="ECO:0000256" key="2">
    <source>
        <dbReference type="ARBA" id="ARBA00022527"/>
    </source>
</evidence>
<dbReference type="GO" id="GO:0004674">
    <property type="term" value="F:protein serine/threonine kinase activity"/>
    <property type="evidence" value="ECO:0007669"/>
    <property type="project" value="UniProtKB-KW"/>
</dbReference>
<evidence type="ECO:0000256" key="3">
    <source>
        <dbReference type="ARBA" id="ARBA00022679"/>
    </source>
</evidence>
<dbReference type="PROSITE" id="PS50011">
    <property type="entry name" value="PROTEIN_KINASE_DOM"/>
    <property type="match status" value="1"/>
</dbReference>
<dbReference type="EMBL" id="CP064812">
    <property type="protein sequence ID" value="QPG73128.1"/>
    <property type="molecule type" value="Genomic_DNA"/>
</dbReference>
<dbReference type="Proteomes" id="UP000662931">
    <property type="component" value="Chromosome 1"/>
</dbReference>
<dbReference type="InterPro" id="IPR008271">
    <property type="entry name" value="Ser/Thr_kinase_AS"/>
</dbReference>
<dbReference type="GO" id="GO:0005524">
    <property type="term" value="F:ATP binding"/>
    <property type="evidence" value="ECO:0007669"/>
    <property type="project" value="UniProtKB-KW"/>
</dbReference>
<keyword evidence="4" id="KW-0547">Nucleotide-binding</keyword>
<sequence>MSLDYQRFLNGGLLHNRYTRVEGLNEGSFGIVSLAKDALNGSKLVALKYNTGELEDFEAFEQKEAKTTYANAKIEHPDVDKSFVLSETTREVKMLRKAGRHPNIAQLLDNFDTYIVLEYVSRGDLHDAIQLGIAPVSTRDVVDVFMQLISAVEHCHNLGIYHRDIKPENILIAEDWSIKLTDFGLATDHLWSTDFDVGSERYMAPELLEHNDIDSYRADKVDVWSMGICLLNIVFGKSPFKSASSGDKMFLYFAANRETLFDIFPSMSYDLFGVMRHSLTIDPENRDLQQMKESLSKVDVLTYDYEFEEEEEEATFDLPELAAEPATPEIIPTPIKISGKPEDDTLGKYILKPYSGENALAMDFHGVNKVPERPVQTSVPVTASQIYTVPKGKHRFPHHRKPLNIPAGTRHRNRSQKGRVNKETYTESELNGSFLREDYFTPRSVFNHYMEKTNQHRKFDHRAREQQQQQQHRYDYHEDRHSGRAWRQRKNQRSYAFNKYRSGNRVNGRKPYFNSGRNYLYARNNARSSSFQDDRNNGGIARSIPISQSSNTARCAYKPRTLQNLSSPSGKYIPPNMRSRPLSPGLPPVMGPELELAPPLEGATEDDEMFMFEDAGARKETKVEDNSQQISALSRKFRDCTLNVTSTVPELSLSAPQEKYVPPHHRRKSSYSSKSRPIFLCPKKYNIPHNNVTPMTAAAAKSEDRVISSSVPAKNTNWFMQHYQPHKDKSTIMTGDRSNWYDYDDQDLEDYVSEGFGLSYVNGENREGRHLQMKDIRGHGKLN</sequence>
<dbReference type="RefSeq" id="XP_038776693.1">
    <property type="nucleotide sequence ID" value="XM_038920765.1"/>
</dbReference>
<dbReference type="InterPro" id="IPR000719">
    <property type="entry name" value="Prot_kinase_dom"/>
</dbReference>
<proteinExistence type="inferred from homology"/>
<evidence type="ECO:0000313" key="9">
    <source>
        <dbReference type="EMBL" id="QPG73128.1"/>
    </source>
</evidence>
<keyword evidence="10" id="KW-1185">Reference proteome</keyword>